<evidence type="ECO:0000256" key="9">
    <source>
        <dbReference type="ARBA" id="ARBA00041924"/>
    </source>
</evidence>
<feature type="domain" description="PPIase cyclophilin-type" evidence="11">
    <location>
        <begin position="12"/>
        <end position="180"/>
    </location>
</feature>
<comment type="similarity">
    <text evidence="7">Belongs to the cyclophilin-type PPIase family. PPIase H subfamily.</text>
</comment>
<dbReference type="Pfam" id="PF05327">
    <property type="entry name" value="RRN3"/>
    <property type="match status" value="1"/>
</dbReference>
<keyword evidence="12" id="KW-0396">Initiation factor</keyword>
<feature type="non-terminal residue" evidence="12">
    <location>
        <position position="1"/>
    </location>
</feature>
<evidence type="ECO:0000256" key="5">
    <source>
        <dbReference type="ARBA" id="ARBA00023110"/>
    </source>
</evidence>
<dbReference type="GeneID" id="62204911"/>
<dbReference type="CDD" id="cd01926">
    <property type="entry name" value="cyclophilin_ABH_like"/>
    <property type="match status" value="1"/>
</dbReference>
<evidence type="ECO:0000256" key="4">
    <source>
        <dbReference type="ARBA" id="ARBA00013194"/>
    </source>
</evidence>
<evidence type="ECO:0000256" key="10">
    <source>
        <dbReference type="SAM" id="MobiDB-lite"/>
    </source>
</evidence>
<dbReference type="EC" id="5.2.1.8" evidence="4"/>
<keyword evidence="5" id="KW-0697">Rotamase</keyword>
<feature type="region of interest" description="Disordered" evidence="10">
    <location>
        <begin position="186"/>
        <end position="217"/>
    </location>
</feature>
<protein>
    <recommendedName>
        <fullName evidence="8">Peptidyl-prolyl cis-trans isomerase H</fullName>
        <ecNumber evidence="4">5.2.1.8</ecNumber>
    </recommendedName>
    <alternativeName>
        <fullName evidence="9">Rotamase H</fullName>
    </alternativeName>
</protein>
<dbReference type="PROSITE" id="PS00170">
    <property type="entry name" value="CSA_PPIASE_1"/>
    <property type="match status" value="1"/>
</dbReference>
<evidence type="ECO:0000256" key="6">
    <source>
        <dbReference type="ARBA" id="ARBA00023235"/>
    </source>
</evidence>
<evidence type="ECO:0000259" key="11">
    <source>
        <dbReference type="PROSITE" id="PS50072"/>
    </source>
</evidence>
<dbReference type="AlphaFoldDB" id="A0A8H7B249"/>
<dbReference type="PRINTS" id="PR00153">
    <property type="entry name" value="CSAPPISMRASE"/>
</dbReference>
<accession>A0A8H7B249</accession>
<feature type="region of interest" description="Disordered" evidence="10">
    <location>
        <begin position="464"/>
        <end position="491"/>
    </location>
</feature>
<comment type="catalytic activity">
    <reaction evidence="1">
        <text>[protein]-peptidylproline (omega=180) = [protein]-peptidylproline (omega=0)</text>
        <dbReference type="Rhea" id="RHEA:16237"/>
        <dbReference type="Rhea" id="RHEA-COMP:10747"/>
        <dbReference type="Rhea" id="RHEA-COMP:10748"/>
        <dbReference type="ChEBI" id="CHEBI:83833"/>
        <dbReference type="ChEBI" id="CHEBI:83834"/>
        <dbReference type="EC" id="5.2.1.8"/>
    </reaction>
</comment>
<dbReference type="GO" id="GO:0003755">
    <property type="term" value="F:peptidyl-prolyl cis-trans isomerase activity"/>
    <property type="evidence" value="ECO:0007669"/>
    <property type="project" value="UniProtKB-KW"/>
</dbReference>
<dbReference type="EMBL" id="JAAABM010000009">
    <property type="protein sequence ID" value="KAF7674923.1"/>
    <property type="molecule type" value="Genomic_DNA"/>
</dbReference>
<dbReference type="PROSITE" id="PS50072">
    <property type="entry name" value="CSA_PPIASE_2"/>
    <property type="match status" value="1"/>
</dbReference>
<evidence type="ECO:0000256" key="3">
    <source>
        <dbReference type="ARBA" id="ARBA00010098"/>
    </source>
</evidence>
<dbReference type="GO" id="GO:0001181">
    <property type="term" value="F:RNA polymerase I general transcription initiation factor activity"/>
    <property type="evidence" value="ECO:0007669"/>
    <property type="project" value="InterPro"/>
</dbReference>
<dbReference type="GO" id="GO:0001042">
    <property type="term" value="F:RNA polymerase I core binding"/>
    <property type="evidence" value="ECO:0007669"/>
    <property type="project" value="TreeGrafter"/>
</dbReference>
<evidence type="ECO:0000256" key="1">
    <source>
        <dbReference type="ARBA" id="ARBA00000971"/>
    </source>
</evidence>
<evidence type="ECO:0000256" key="7">
    <source>
        <dbReference type="ARBA" id="ARBA00038512"/>
    </source>
</evidence>
<dbReference type="GO" id="GO:0006361">
    <property type="term" value="P:transcription initiation at RNA polymerase I promoter"/>
    <property type="evidence" value="ECO:0007669"/>
    <property type="project" value="InterPro"/>
</dbReference>
<dbReference type="InterPro" id="IPR007991">
    <property type="entry name" value="RNA_pol_I_trans_ini_fac_RRN3"/>
</dbReference>
<dbReference type="Gene3D" id="2.40.100.10">
    <property type="entry name" value="Cyclophilin-like"/>
    <property type="match status" value="1"/>
</dbReference>
<evidence type="ECO:0000313" key="13">
    <source>
        <dbReference type="Proteomes" id="UP000596902"/>
    </source>
</evidence>
<proteinExistence type="inferred from homology"/>
<dbReference type="InterPro" id="IPR002130">
    <property type="entry name" value="Cyclophilin-type_PPIase_dom"/>
</dbReference>
<comment type="similarity">
    <text evidence="3">Belongs to the RRN3 family.</text>
</comment>
<dbReference type="FunFam" id="2.40.100.10:FF:000035">
    <property type="entry name" value="Peptidyl-prolyl cis-trans isomerase"/>
    <property type="match status" value="1"/>
</dbReference>
<dbReference type="RefSeq" id="XP_038785205.1">
    <property type="nucleotide sequence ID" value="XM_038931733.1"/>
</dbReference>
<dbReference type="GO" id="GO:0005634">
    <property type="term" value="C:nucleus"/>
    <property type="evidence" value="ECO:0007669"/>
    <property type="project" value="TreeGrafter"/>
</dbReference>
<dbReference type="Proteomes" id="UP000596902">
    <property type="component" value="Unassembled WGS sequence"/>
</dbReference>
<name>A0A8H7B249_9PLEO</name>
<dbReference type="Pfam" id="PF00160">
    <property type="entry name" value="Pro_isomerase"/>
    <property type="match status" value="1"/>
</dbReference>
<reference evidence="12" key="2">
    <citation type="submission" date="2020-08" db="EMBL/GenBank/DDBJ databases">
        <title>Draft Genome Sequence of Cumin Blight Pathogen Alternaria burnsii.</title>
        <authorList>
            <person name="Feng Z."/>
        </authorList>
    </citation>
    <scope>NUCLEOTIDE SEQUENCE</scope>
    <source>
        <strain evidence="12">CBS107.38</strain>
    </source>
</reference>
<dbReference type="InterPro" id="IPR029000">
    <property type="entry name" value="Cyclophilin-like_dom_sf"/>
</dbReference>
<dbReference type="GO" id="GO:0006457">
    <property type="term" value="P:protein folding"/>
    <property type="evidence" value="ECO:0007669"/>
    <property type="project" value="InterPro"/>
</dbReference>
<dbReference type="PANTHER" id="PTHR12790">
    <property type="entry name" value="TRANSCRIPTION INITIATION FACTOR IA RRN3"/>
    <property type="match status" value="1"/>
</dbReference>
<keyword evidence="12" id="KW-0648">Protein biosynthesis</keyword>
<evidence type="ECO:0000256" key="8">
    <source>
        <dbReference type="ARBA" id="ARBA00040924"/>
    </source>
</evidence>
<evidence type="ECO:0000256" key="2">
    <source>
        <dbReference type="ARBA" id="ARBA00002388"/>
    </source>
</evidence>
<evidence type="ECO:0000313" key="12">
    <source>
        <dbReference type="EMBL" id="KAF7674923.1"/>
    </source>
</evidence>
<feature type="compositionally biased region" description="Acidic residues" evidence="10">
    <location>
        <begin position="464"/>
        <end position="476"/>
    </location>
</feature>
<dbReference type="PANTHER" id="PTHR12790:SF0">
    <property type="entry name" value="RNA POLYMERASE I-SPECIFIC TRANSCRIPTION INITIATION FACTOR RRN3-RELATED"/>
    <property type="match status" value="1"/>
</dbReference>
<comment type="caution">
    <text evidence="12">The sequence shown here is derived from an EMBL/GenBank/DDBJ whole genome shotgun (WGS) entry which is preliminary data.</text>
</comment>
<keyword evidence="6" id="KW-0413">Isomerase</keyword>
<dbReference type="InterPro" id="IPR020892">
    <property type="entry name" value="Cyclophilin-type_PPIase_CS"/>
</dbReference>
<gene>
    <name evidence="12" type="ORF">GT037_006686</name>
</gene>
<comment type="function">
    <text evidence="2">PPIases accelerate the folding of proteins. It catalyzes the cis-trans isomerization of proline imidic peptide bonds in oligopeptides.</text>
</comment>
<sequence>MAETAEPNPIVFFDITLGGEKLGRIKMELFKDVVPKTAENFRQFCTGETKNSRGQPQGYKGCKFHRVIKGFMIQGGDFVNGNGTGSRTIWGTEKFADENFTLKHDKPGLLSMANSGPNTNGSQFFIITAKNGTPHLNGKHVVFGNVIEGMDVVTKIENTRTVANPEGKPVQDIAIAQCGEMTLSTAAPSAGGSLKRKQTDHSSDAENTAPNQLKRRRVTFDPEVDVRILSEHHEKSLELVGEEVRRAIEKHATGEKAAYDGLKALFKEPPTSASAPLSRLLQKYVIALSEHTPKLDSNCKGLVHAVIDCSWIARNEDFLRSYRIFLRRLLSVQSSYMSTVLQMLVDMFLNTPSVNARQQDDPPIQRVRLQARIHETLMGLLRYSPMASSFLAPVISSTFPFSNDSAKTHVEYIRNIFRVTEYAPEIKGEILALVTDKLCKIDAQMQVDMDDMDDDLEEQLVGDAINDEEDDDDASDDGSVSSEESLDPEEQRLKDIKDMMLKLDTVMDVQFSYYDSIFERRDLQEMDRTYQTLIAQFQSIIIPTYRSRHTQFVLFHFSQMSTDFVVRFVDTCSQLAVDQNRPPLIRASACAYLASYIARGAHVPGFVVRDVFDTLCSQLERLRVLHEPKCIGPDLRRYGTYYAIAQALLYAFCFRWRDLIVTPDGTLPTDADIMYHEGDFQWHRSTLEIVRRNIFCKLNPLRICAPDIVKQFGRIAKHLRFTYVDTLVETNKRVRLSRSLASGYLNGIGGRETALTGKK</sequence>
<organism evidence="12 13">
    <name type="scientific">Alternaria burnsii</name>
    <dbReference type="NCBI Taxonomy" id="1187904"/>
    <lineage>
        <taxon>Eukaryota</taxon>
        <taxon>Fungi</taxon>
        <taxon>Dikarya</taxon>
        <taxon>Ascomycota</taxon>
        <taxon>Pezizomycotina</taxon>
        <taxon>Dothideomycetes</taxon>
        <taxon>Pleosporomycetidae</taxon>
        <taxon>Pleosporales</taxon>
        <taxon>Pleosporineae</taxon>
        <taxon>Pleosporaceae</taxon>
        <taxon>Alternaria</taxon>
        <taxon>Alternaria sect. Alternaria</taxon>
    </lineage>
</organism>
<reference evidence="12" key="1">
    <citation type="submission" date="2020-01" db="EMBL/GenBank/DDBJ databases">
        <authorList>
            <person name="Feng Z.H.Z."/>
        </authorList>
    </citation>
    <scope>NUCLEOTIDE SEQUENCE</scope>
    <source>
        <strain evidence="12">CBS107.38</strain>
    </source>
</reference>
<dbReference type="GO" id="GO:0003743">
    <property type="term" value="F:translation initiation factor activity"/>
    <property type="evidence" value="ECO:0007669"/>
    <property type="project" value="UniProtKB-KW"/>
</dbReference>
<dbReference type="SUPFAM" id="SSF50891">
    <property type="entry name" value="Cyclophilin-like"/>
    <property type="match status" value="1"/>
</dbReference>
<keyword evidence="13" id="KW-1185">Reference proteome</keyword>